<proteinExistence type="predicted"/>
<dbReference type="Proteomes" id="UP001164250">
    <property type="component" value="Chromosome 8"/>
</dbReference>
<gene>
    <name evidence="1" type="ORF">Patl1_12528</name>
</gene>
<accession>A0ACC1AYK7</accession>
<sequence>MKSSKSMSKMKMGKILKNVEGNKHHIGGSCKVGVEKFNQEHKFLSAMDLEAFCCVCGGSNKDEINCLLECSRCFIKVHQACYGVSRVPKGHWYCRPCRTSSKDIVRNLSTDCCLIWWYIFVYPYLWLTSALDAFLSHSSCSVFLLNLQCSATTQVCVLCGYSGGAMTQALRSRTIVKSLLKAWNIETECRPKNAVSSDEIVEDDLNVMRSPEAILEGNNFPVLRPVNIEPSSTALWKVDSPSQLDNIQNSSCCVHNSITAGVLDSTVKQWVHMVCGLWTPGTRCPNVDTMSAFDVSGASRPKANVVCSMCNRPGGSCIQCRVVNCSVQFHPWCAHRKLEGCFKEFFVFEFHVKKVSCKVKLRGLRMKMLVFMEDVCSMPTHPLCESHSDPIDNELDCSGEKELTCARTEGYKGRKRDGFWYNLYGWSRGKSGLVPQEQLNAWIHINGQKSSAQVFPKLPIEYDCRVQSSCFF</sequence>
<dbReference type="EMBL" id="CM047904">
    <property type="protein sequence ID" value="KAJ0091725.1"/>
    <property type="molecule type" value="Genomic_DNA"/>
</dbReference>
<reference evidence="2" key="1">
    <citation type="journal article" date="2023" name="G3 (Bethesda)">
        <title>Genome assembly and association tests identify interacting loci associated with vigor, precocity, and sex in interspecific pistachio rootstocks.</title>
        <authorList>
            <person name="Palmer W."/>
            <person name="Jacygrad E."/>
            <person name="Sagayaradj S."/>
            <person name="Cavanaugh K."/>
            <person name="Han R."/>
            <person name="Bertier L."/>
            <person name="Beede B."/>
            <person name="Kafkas S."/>
            <person name="Golino D."/>
            <person name="Preece J."/>
            <person name="Michelmore R."/>
        </authorList>
    </citation>
    <scope>NUCLEOTIDE SEQUENCE [LARGE SCALE GENOMIC DNA]</scope>
</reference>
<protein>
    <submittedName>
        <fullName evidence="1">Uncharacterized protein</fullName>
    </submittedName>
</protein>
<keyword evidence="2" id="KW-1185">Reference proteome</keyword>
<evidence type="ECO:0000313" key="1">
    <source>
        <dbReference type="EMBL" id="KAJ0091725.1"/>
    </source>
</evidence>
<name>A0ACC1AYK7_9ROSI</name>
<evidence type="ECO:0000313" key="2">
    <source>
        <dbReference type="Proteomes" id="UP001164250"/>
    </source>
</evidence>
<organism evidence="1 2">
    <name type="scientific">Pistacia atlantica</name>
    <dbReference type="NCBI Taxonomy" id="434234"/>
    <lineage>
        <taxon>Eukaryota</taxon>
        <taxon>Viridiplantae</taxon>
        <taxon>Streptophyta</taxon>
        <taxon>Embryophyta</taxon>
        <taxon>Tracheophyta</taxon>
        <taxon>Spermatophyta</taxon>
        <taxon>Magnoliopsida</taxon>
        <taxon>eudicotyledons</taxon>
        <taxon>Gunneridae</taxon>
        <taxon>Pentapetalae</taxon>
        <taxon>rosids</taxon>
        <taxon>malvids</taxon>
        <taxon>Sapindales</taxon>
        <taxon>Anacardiaceae</taxon>
        <taxon>Pistacia</taxon>
    </lineage>
</organism>
<comment type="caution">
    <text evidence="1">The sequence shown here is derived from an EMBL/GenBank/DDBJ whole genome shotgun (WGS) entry which is preliminary data.</text>
</comment>